<dbReference type="AlphaFoldDB" id="A0A8B7NSQ9"/>
<accession>A0A8B7NSQ9</accession>
<dbReference type="KEGG" id="hazt:108673430"/>
<organism evidence="1 2">
    <name type="scientific">Hyalella azteca</name>
    <name type="common">Amphipod</name>
    <dbReference type="NCBI Taxonomy" id="294128"/>
    <lineage>
        <taxon>Eukaryota</taxon>
        <taxon>Metazoa</taxon>
        <taxon>Ecdysozoa</taxon>
        <taxon>Arthropoda</taxon>
        <taxon>Crustacea</taxon>
        <taxon>Multicrustacea</taxon>
        <taxon>Malacostraca</taxon>
        <taxon>Eumalacostraca</taxon>
        <taxon>Peracarida</taxon>
        <taxon>Amphipoda</taxon>
        <taxon>Senticaudata</taxon>
        <taxon>Talitrida</taxon>
        <taxon>Talitroidea</taxon>
        <taxon>Hyalellidae</taxon>
        <taxon>Hyalella</taxon>
    </lineage>
</organism>
<dbReference type="GeneID" id="108673430"/>
<evidence type="ECO:0000313" key="1">
    <source>
        <dbReference type="Proteomes" id="UP000694843"/>
    </source>
</evidence>
<dbReference type="RefSeq" id="XP_018016747.1">
    <property type="nucleotide sequence ID" value="XM_018161258.2"/>
</dbReference>
<evidence type="ECO:0000313" key="2">
    <source>
        <dbReference type="RefSeq" id="XP_018016747.1"/>
    </source>
</evidence>
<reference evidence="2" key="1">
    <citation type="submission" date="2025-08" db="UniProtKB">
        <authorList>
            <consortium name="RefSeq"/>
        </authorList>
    </citation>
    <scope>IDENTIFICATION</scope>
    <source>
        <tissue evidence="2">Whole organism</tissue>
    </source>
</reference>
<name>A0A8B7NSQ9_HYAAZ</name>
<keyword evidence="1" id="KW-1185">Reference proteome</keyword>
<dbReference type="Proteomes" id="UP000694843">
    <property type="component" value="Unplaced"/>
</dbReference>
<protein>
    <submittedName>
        <fullName evidence="2">Uncharacterized protein LOC108673430</fullName>
    </submittedName>
</protein>
<gene>
    <name evidence="2" type="primary">LOC108673430</name>
</gene>
<proteinExistence type="predicted"/>
<sequence>MPISEETMYYESLAVRENDRIELVREGCNKKIKGDMEDQDFISMIEDGQSVYNVCAPVTTVLDIENEQKSTGPLLFETKLQQQIQDSRWVQEILSNEKELKALLSRDDVDFSRTAEPARINDEKLETVVEQDEVVLTPTHEVKDKIDACSPDAQRMSDCNISGTESEDVELIDLTNGALPSPNTSGNSVPDELLNCIEQDQWQKKLVKRKIVNVDELLENVGMKLLLLESPKSLMEQSLGH</sequence>